<keyword evidence="2" id="KW-1185">Reference proteome</keyword>
<evidence type="ECO:0000313" key="1">
    <source>
        <dbReference type="EMBL" id="EEP61014.1"/>
    </source>
</evidence>
<organism evidence="1 2">
    <name type="scientific">Sulfurihydrogenibium yellowstonense SS-5</name>
    <dbReference type="NCBI Taxonomy" id="432331"/>
    <lineage>
        <taxon>Bacteria</taxon>
        <taxon>Pseudomonadati</taxon>
        <taxon>Aquificota</taxon>
        <taxon>Aquificia</taxon>
        <taxon>Aquificales</taxon>
        <taxon>Hydrogenothermaceae</taxon>
        <taxon>Sulfurihydrogenibium</taxon>
    </lineage>
</organism>
<dbReference type="AlphaFoldDB" id="C4FIT9"/>
<accession>C4FIT9</accession>
<sequence>MMTLTEKWKLDGKLETLRENIIDLMDVRFGAVDETIVEKINKTNNIDTLRQILRLIGRSQSLDEVVKKLESL</sequence>
<dbReference type="RefSeq" id="WP_007546068.1">
    <property type="nucleotide sequence ID" value="NZ_ABZS01000032.1"/>
</dbReference>
<dbReference type="EMBL" id="ABZS01000032">
    <property type="protein sequence ID" value="EEP61014.1"/>
    <property type="molecule type" value="Genomic_DNA"/>
</dbReference>
<name>C4FIT9_9AQUI</name>
<proteinExistence type="predicted"/>
<evidence type="ECO:0000313" key="2">
    <source>
        <dbReference type="Proteomes" id="UP000005540"/>
    </source>
</evidence>
<gene>
    <name evidence="1" type="ORF">SULYE_0479</name>
</gene>
<protein>
    <submittedName>
        <fullName evidence="1">Uncharacterized protein</fullName>
    </submittedName>
</protein>
<comment type="caution">
    <text evidence="1">The sequence shown here is derived from an EMBL/GenBank/DDBJ whole genome shotgun (WGS) entry which is preliminary data.</text>
</comment>
<reference evidence="1 2" key="1">
    <citation type="submission" date="2009-04" db="EMBL/GenBank/DDBJ databases">
        <authorList>
            <person name="Reysenbach A.-L."/>
            <person name="Heidelberg J.F."/>
            <person name="Nelson W.C."/>
        </authorList>
    </citation>
    <scope>NUCLEOTIDE SEQUENCE [LARGE SCALE GENOMIC DNA]</scope>
    <source>
        <strain evidence="1 2">SS-5</strain>
    </source>
</reference>
<dbReference type="Proteomes" id="UP000005540">
    <property type="component" value="Unassembled WGS sequence"/>
</dbReference>